<accession>R4JEY9</accession>
<keyword evidence="1" id="KW-0472">Membrane</keyword>
<name>R4JEY9_9CAUD</name>
<keyword evidence="1" id="KW-0812">Transmembrane</keyword>
<evidence type="ECO:0000256" key="1">
    <source>
        <dbReference type="SAM" id="Phobius"/>
    </source>
</evidence>
<dbReference type="Pfam" id="PF17429">
    <property type="entry name" value="GP70"/>
    <property type="match status" value="1"/>
</dbReference>
<organism evidence="2 3">
    <name type="scientific">Mycobacterium phage HINdeR</name>
    <dbReference type="NCBI Taxonomy" id="1327770"/>
    <lineage>
        <taxon>Viruses</taxon>
        <taxon>Duplodnaviria</taxon>
        <taxon>Heunggongvirae</taxon>
        <taxon>Uroviricota</taxon>
        <taxon>Caudoviricetes</taxon>
        <taxon>Timshelvirus</taxon>
        <taxon>Timshelvirus HINdeR</taxon>
    </lineage>
</organism>
<proteinExistence type="predicted"/>
<dbReference type="RefSeq" id="YP_008051921.1">
    <property type="nucleotide sequence ID" value="NC_021308.1"/>
</dbReference>
<dbReference type="GeneID" id="16213948"/>
<sequence>MSPIPVDMAVITIAVATLLYVVPERSNDGRGIRLTVYRSPVCRTTDPSYAPVQELLGSIPFEHVEHDERPDPDMMFGQAILDVYEVGIDDDSNRGKT</sequence>
<dbReference type="Proteomes" id="UP000013551">
    <property type="component" value="Segment"/>
</dbReference>
<dbReference type="InterPro" id="IPR035405">
    <property type="entry name" value="GP70"/>
</dbReference>
<dbReference type="KEGG" id="vg:16213948"/>
<reference evidence="2 3" key="1">
    <citation type="submission" date="2013-02" db="EMBL/GenBank/DDBJ databases">
        <authorList>
            <person name="Balish M.F."/>
            <person name="Klepek H.N."/>
            <person name="Ahler R.M."/>
            <person name="Blakely T.M."/>
            <person name="Deihs M.E."/>
            <person name="Goebel E.J."/>
            <person name="Hausmann S.M."/>
            <person name="Henry C.A."/>
            <person name="Hoogendoorn J."/>
            <person name="Jeffers A.C."/>
            <person name="Light M.E."/>
            <person name="McCurdy K.A."/>
            <person name="Mize D.S."/>
            <person name="Moore C.R."/>
            <person name="Nestor P.M."/>
            <person name="Relko L.M."/>
            <person name="Brzoska R.M."/>
            <person name="Ream D.C."/>
            <person name="Actis L.A."/>
            <person name="Friedberg I."/>
            <person name="Janssen G.R."/>
            <person name="Bradley K.W."/>
            <person name="Khaja R."/>
            <person name="Lewis M.F."/>
            <person name="Barker L.P."/>
            <person name="Asai D.J."/>
            <person name="Bowman C.A."/>
            <person name="Russell D.A."/>
            <person name="Pope W.H."/>
            <person name="Jacobs-Sera D."/>
            <person name="Hendrix R.W."/>
            <person name="Hatfull G.F."/>
        </authorList>
    </citation>
    <scope>NUCLEOTIDE SEQUENCE [LARGE SCALE GENOMIC DNA]</scope>
</reference>
<evidence type="ECO:0000313" key="2">
    <source>
        <dbReference type="EMBL" id="AGK87548.1"/>
    </source>
</evidence>
<gene>
    <name evidence="2" type="primary">69</name>
    <name evidence="2" type="ORF">PBI_HINDER_69</name>
</gene>
<feature type="transmembrane region" description="Helical" evidence="1">
    <location>
        <begin position="6"/>
        <end position="23"/>
    </location>
</feature>
<dbReference type="EMBL" id="KC661275">
    <property type="protein sequence ID" value="AGK87548.1"/>
    <property type="molecule type" value="Genomic_DNA"/>
</dbReference>
<protein>
    <submittedName>
        <fullName evidence="2">Uncharacterized protein</fullName>
    </submittedName>
</protein>
<keyword evidence="3" id="KW-1185">Reference proteome</keyword>
<evidence type="ECO:0000313" key="3">
    <source>
        <dbReference type="Proteomes" id="UP000013551"/>
    </source>
</evidence>
<keyword evidence="1" id="KW-1133">Transmembrane helix</keyword>